<keyword evidence="2" id="KW-0732">Signal</keyword>
<dbReference type="Pfam" id="PF11258">
    <property type="entry name" value="DUF3048"/>
    <property type="match status" value="1"/>
</dbReference>
<proteinExistence type="predicted"/>
<dbReference type="InterPro" id="IPR035328">
    <property type="entry name" value="DUF3048_C"/>
</dbReference>
<evidence type="ECO:0000256" key="2">
    <source>
        <dbReference type="SAM" id="SignalP"/>
    </source>
</evidence>
<reference evidence="5" key="1">
    <citation type="submission" date="2020-07" db="EMBL/GenBank/DDBJ databases">
        <authorList>
            <person name="Tarantini F.S."/>
            <person name="Hong K.W."/>
            <person name="Chan K.G."/>
        </authorList>
    </citation>
    <scope>NUCLEOTIDE SEQUENCE</scope>
    <source>
        <strain evidence="5">32-07</strain>
    </source>
</reference>
<dbReference type="SUPFAM" id="SSF159774">
    <property type="entry name" value="YerB-like"/>
    <property type="match status" value="1"/>
</dbReference>
<protein>
    <submittedName>
        <fullName evidence="5">DUF3048 domain-containing protein</fullName>
    </submittedName>
</protein>
<evidence type="ECO:0000259" key="3">
    <source>
        <dbReference type="Pfam" id="PF11258"/>
    </source>
</evidence>
<name>A0ABX8R649_9ACTN</name>
<feature type="region of interest" description="Disordered" evidence="1">
    <location>
        <begin position="31"/>
        <end position="62"/>
    </location>
</feature>
<evidence type="ECO:0000313" key="5">
    <source>
        <dbReference type="EMBL" id="QXJ26308.1"/>
    </source>
</evidence>
<sequence length="342" mass="36277">MARETALRGRTAAGIAALTALAGGLAACSDDRGPEGAAPPHAGGTGPSGAAAPATHPFTGGRTGLRNPVLAVKIENTAPALPQSGVSAADIVYVEQVEGGETRLMAVYSSRLPRRVGPVRSARISDLHILPQFGRPAFAFSGVQSKMKKYIREAPVYDISQDNGGAAYFRAGPKPIPYNLYADPRNLLKQAPQAGPPRDIGFRFGPAPEGGRPTRSFTARWPAATMGFTWSAAQRRWLASWGGRPDLAAEGGRLGGRTIVVQYARTTRSPFHDFLGSYTPLIHTTGTGRALVLRDGKSYQARWSRPTEAQGTTYTTPDGKPIGFAPGQVWVVLLNDGKPRIP</sequence>
<feature type="domain" description="DUF3048" evidence="4">
    <location>
        <begin position="221"/>
        <end position="331"/>
    </location>
</feature>
<feature type="compositionally biased region" description="Low complexity" evidence="1">
    <location>
        <begin position="35"/>
        <end position="57"/>
    </location>
</feature>
<feature type="signal peptide" evidence="2">
    <location>
        <begin position="1"/>
        <end position="22"/>
    </location>
</feature>
<gene>
    <name evidence="5" type="ORF">AGRA3207_000750</name>
</gene>
<feature type="domain" description="DUF3048" evidence="3">
    <location>
        <begin position="66"/>
        <end position="195"/>
    </location>
</feature>
<organism evidence="5 6">
    <name type="scientific">Actinomadura graeca</name>
    <dbReference type="NCBI Taxonomy" id="2750812"/>
    <lineage>
        <taxon>Bacteria</taxon>
        <taxon>Bacillati</taxon>
        <taxon>Actinomycetota</taxon>
        <taxon>Actinomycetes</taxon>
        <taxon>Streptosporangiales</taxon>
        <taxon>Thermomonosporaceae</taxon>
        <taxon>Actinomadura</taxon>
    </lineage>
</organism>
<dbReference type="EMBL" id="CP059572">
    <property type="protein sequence ID" value="QXJ26308.1"/>
    <property type="molecule type" value="Genomic_DNA"/>
</dbReference>
<evidence type="ECO:0000313" key="6">
    <source>
        <dbReference type="Proteomes" id="UP001049518"/>
    </source>
</evidence>
<dbReference type="PROSITE" id="PS51257">
    <property type="entry name" value="PROKAR_LIPOPROTEIN"/>
    <property type="match status" value="1"/>
</dbReference>
<dbReference type="InterPro" id="IPR023158">
    <property type="entry name" value="YerB-like_sf"/>
</dbReference>
<keyword evidence="6" id="KW-1185">Reference proteome</keyword>
<dbReference type="Proteomes" id="UP001049518">
    <property type="component" value="Chromosome"/>
</dbReference>
<dbReference type="Gene3D" id="3.50.90.10">
    <property type="entry name" value="YerB-like"/>
    <property type="match status" value="1"/>
</dbReference>
<dbReference type="Pfam" id="PF17479">
    <property type="entry name" value="DUF3048_C"/>
    <property type="match status" value="1"/>
</dbReference>
<feature type="chain" id="PRO_5045816465" evidence="2">
    <location>
        <begin position="23"/>
        <end position="342"/>
    </location>
</feature>
<evidence type="ECO:0000259" key="4">
    <source>
        <dbReference type="Pfam" id="PF17479"/>
    </source>
</evidence>
<evidence type="ECO:0000256" key="1">
    <source>
        <dbReference type="SAM" id="MobiDB-lite"/>
    </source>
</evidence>
<dbReference type="InterPro" id="IPR021416">
    <property type="entry name" value="DUF3048_N"/>
</dbReference>
<accession>A0ABX8R649</accession>